<keyword evidence="3 9" id="KW-0548">Nucleotidyltransferase</keyword>
<dbReference type="InterPro" id="IPR001980">
    <property type="entry name" value="PPAT"/>
</dbReference>
<feature type="binding site" evidence="9">
    <location>
        <position position="44"/>
    </location>
    <ligand>
        <name>substrate</name>
    </ligand>
</feature>
<evidence type="ECO:0000256" key="9">
    <source>
        <dbReference type="HAMAP-Rule" id="MF_00151"/>
    </source>
</evidence>
<dbReference type="GO" id="GO:0016779">
    <property type="term" value="F:nucleotidyltransferase activity"/>
    <property type="evidence" value="ECO:0007669"/>
    <property type="project" value="UniProtKB-KW"/>
</dbReference>
<dbReference type="HAMAP" id="MF_00151">
    <property type="entry name" value="PPAT_bact"/>
    <property type="match status" value="1"/>
</dbReference>
<keyword evidence="7 9" id="KW-0173">Coenzyme A biosynthesis</keyword>
<dbReference type="EC" id="2.7.7.3" evidence="9"/>
<evidence type="ECO:0000256" key="3">
    <source>
        <dbReference type="ARBA" id="ARBA00022695"/>
    </source>
</evidence>
<evidence type="ECO:0000256" key="7">
    <source>
        <dbReference type="ARBA" id="ARBA00022993"/>
    </source>
</evidence>
<feature type="binding site" evidence="9">
    <location>
        <position position="90"/>
    </location>
    <ligand>
        <name>substrate</name>
    </ligand>
</feature>
<name>A0ABP4J0Z1_9PSEU</name>
<comment type="subcellular location">
    <subcellularLocation>
        <location evidence="9">Cytoplasm</location>
    </subcellularLocation>
</comment>
<keyword evidence="6 9" id="KW-0460">Magnesium</keyword>
<dbReference type="PANTHER" id="PTHR21342:SF1">
    <property type="entry name" value="PHOSPHOPANTETHEINE ADENYLYLTRANSFERASE"/>
    <property type="match status" value="1"/>
</dbReference>
<comment type="similarity">
    <text evidence="9">Belongs to the bacterial CoaD family.</text>
</comment>
<dbReference type="InterPro" id="IPR014729">
    <property type="entry name" value="Rossmann-like_a/b/a_fold"/>
</dbReference>
<keyword evidence="5 9" id="KW-0067">ATP-binding</keyword>
<gene>
    <name evidence="9 11" type="primary">coaD</name>
    <name evidence="11" type="ORF">GCM10009613_57690</name>
</gene>
<dbReference type="Gene3D" id="3.40.50.620">
    <property type="entry name" value="HUPs"/>
    <property type="match status" value="1"/>
</dbReference>
<evidence type="ECO:0000256" key="2">
    <source>
        <dbReference type="ARBA" id="ARBA00022679"/>
    </source>
</evidence>
<evidence type="ECO:0000259" key="10">
    <source>
        <dbReference type="Pfam" id="PF01467"/>
    </source>
</evidence>
<feature type="domain" description="Cytidyltransferase-like" evidence="10">
    <location>
        <begin position="8"/>
        <end position="135"/>
    </location>
</feature>
<dbReference type="EMBL" id="BAAAJK010000051">
    <property type="protein sequence ID" value="GAA1400622.1"/>
    <property type="molecule type" value="Genomic_DNA"/>
</dbReference>
<evidence type="ECO:0000256" key="1">
    <source>
        <dbReference type="ARBA" id="ARBA00022490"/>
    </source>
</evidence>
<keyword evidence="2 9" id="KW-0808">Transferase</keyword>
<feature type="site" description="Transition state stabilizer" evidence="9">
    <location>
        <position position="20"/>
    </location>
</feature>
<feature type="binding site" evidence="9">
    <location>
        <begin position="125"/>
        <end position="131"/>
    </location>
    <ligand>
        <name>ATP</name>
        <dbReference type="ChEBI" id="CHEBI:30616"/>
    </ligand>
</feature>
<keyword evidence="12" id="KW-1185">Reference proteome</keyword>
<comment type="catalytic activity">
    <reaction evidence="8 9">
        <text>(R)-4'-phosphopantetheine + ATP + H(+) = 3'-dephospho-CoA + diphosphate</text>
        <dbReference type="Rhea" id="RHEA:19801"/>
        <dbReference type="ChEBI" id="CHEBI:15378"/>
        <dbReference type="ChEBI" id="CHEBI:30616"/>
        <dbReference type="ChEBI" id="CHEBI:33019"/>
        <dbReference type="ChEBI" id="CHEBI:57328"/>
        <dbReference type="ChEBI" id="CHEBI:61723"/>
        <dbReference type="EC" id="2.7.7.3"/>
    </reaction>
</comment>
<dbReference type="Pfam" id="PF01467">
    <property type="entry name" value="CTP_transf_like"/>
    <property type="match status" value="1"/>
</dbReference>
<reference evidence="12" key="1">
    <citation type="journal article" date="2019" name="Int. J. Syst. Evol. Microbiol.">
        <title>The Global Catalogue of Microorganisms (GCM) 10K type strain sequencing project: providing services to taxonomists for standard genome sequencing and annotation.</title>
        <authorList>
            <consortium name="The Broad Institute Genomics Platform"/>
            <consortium name="The Broad Institute Genome Sequencing Center for Infectious Disease"/>
            <person name="Wu L."/>
            <person name="Ma J."/>
        </authorList>
    </citation>
    <scope>NUCLEOTIDE SEQUENCE [LARGE SCALE GENOMIC DNA]</scope>
    <source>
        <strain evidence="12">JCM 11896</strain>
    </source>
</reference>
<comment type="pathway">
    <text evidence="9">Cofactor biosynthesis; coenzyme A biosynthesis; CoA from (R)-pantothenate: step 4/5.</text>
</comment>
<dbReference type="RefSeq" id="WP_344028479.1">
    <property type="nucleotide sequence ID" value="NZ_BAAAJK010000051.1"/>
</dbReference>
<feature type="binding site" evidence="9">
    <location>
        <position position="101"/>
    </location>
    <ligand>
        <name>ATP</name>
        <dbReference type="ChEBI" id="CHEBI:30616"/>
    </ligand>
</feature>
<feature type="binding site" evidence="9">
    <location>
        <position position="76"/>
    </location>
    <ligand>
        <name>substrate</name>
    </ligand>
</feature>
<keyword evidence="4 9" id="KW-0547">Nucleotide-binding</keyword>
<dbReference type="InterPro" id="IPR004821">
    <property type="entry name" value="Cyt_trans-like"/>
</dbReference>
<feature type="binding site" evidence="9">
    <location>
        <position position="20"/>
    </location>
    <ligand>
        <name>ATP</name>
        <dbReference type="ChEBI" id="CHEBI:30616"/>
    </ligand>
</feature>
<keyword evidence="1 9" id="KW-0963">Cytoplasm</keyword>
<evidence type="ECO:0000313" key="11">
    <source>
        <dbReference type="EMBL" id="GAA1400622.1"/>
    </source>
</evidence>
<dbReference type="PRINTS" id="PR01020">
    <property type="entry name" value="LPSBIOSNTHSS"/>
</dbReference>
<evidence type="ECO:0000313" key="12">
    <source>
        <dbReference type="Proteomes" id="UP001501414"/>
    </source>
</evidence>
<evidence type="ECO:0000256" key="6">
    <source>
        <dbReference type="ARBA" id="ARBA00022842"/>
    </source>
</evidence>
<feature type="binding site" evidence="9">
    <location>
        <begin position="12"/>
        <end position="13"/>
    </location>
    <ligand>
        <name>ATP</name>
        <dbReference type="ChEBI" id="CHEBI:30616"/>
    </ligand>
</feature>
<dbReference type="SUPFAM" id="SSF52374">
    <property type="entry name" value="Nucleotidylyl transferase"/>
    <property type="match status" value="1"/>
</dbReference>
<comment type="cofactor">
    <cofactor evidence="9">
        <name>Mg(2+)</name>
        <dbReference type="ChEBI" id="CHEBI:18420"/>
    </cofactor>
</comment>
<dbReference type="NCBIfam" id="TIGR00125">
    <property type="entry name" value="cyt_tran_rel"/>
    <property type="match status" value="1"/>
</dbReference>
<dbReference type="Proteomes" id="UP001501414">
    <property type="component" value="Unassembled WGS sequence"/>
</dbReference>
<comment type="function">
    <text evidence="9">Reversibly transfers an adenylyl group from ATP to 4'-phosphopantetheine, yielding dephospho-CoA (dPCoA) and pyrophosphate.</text>
</comment>
<comment type="caution">
    <text evidence="11">The sequence shown here is derived from an EMBL/GenBank/DDBJ whole genome shotgun (WGS) entry which is preliminary data.</text>
</comment>
<dbReference type="PANTHER" id="PTHR21342">
    <property type="entry name" value="PHOSPHOPANTETHEINE ADENYLYLTRANSFERASE"/>
    <property type="match status" value="1"/>
</dbReference>
<feature type="binding site" evidence="9">
    <location>
        <position position="12"/>
    </location>
    <ligand>
        <name>substrate</name>
    </ligand>
</feature>
<evidence type="ECO:0000256" key="5">
    <source>
        <dbReference type="ARBA" id="ARBA00022840"/>
    </source>
</evidence>
<sequence length="161" mass="17667">MPDVRRAVCPGSYDPPTVGHLDVIARTAALFDEVFVAILVNPRKQGMFEIDERVQMLTEITADLPQVRVEAFSGLVVDYCRERGAQAMVKGLRGATDYDYELPMAHMNRHLTGVETLFLPGAPGQVYVSSSLVKEVARGGGDVTAFLPPSVHERLVERLQG</sequence>
<protein>
    <recommendedName>
        <fullName evidence="9">Phosphopantetheine adenylyltransferase</fullName>
        <ecNumber evidence="9">2.7.7.3</ecNumber>
    </recommendedName>
    <alternativeName>
        <fullName evidence="9">Dephospho-CoA pyrophosphorylase</fullName>
    </alternativeName>
    <alternativeName>
        <fullName evidence="9">Pantetheine-phosphate adenylyltransferase</fullName>
        <shortName evidence="9">PPAT</shortName>
    </alternativeName>
</protein>
<feature type="binding site" evidence="9">
    <location>
        <begin position="91"/>
        <end position="93"/>
    </location>
    <ligand>
        <name>ATP</name>
        <dbReference type="ChEBI" id="CHEBI:30616"/>
    </ligand>
</feature>
<evidence type="ECO:0000256" key="8">
    <source>
        <dbReference type="ARBA" id="ARBA00029346"/>
    </source>
</evidence>
<evidence type="ECO:0000256" key="4">
    <source>
        <dbReference type="ARBA" id="ARBA00022741"/>
    </source>
</evidence>
<dbReference type="CDD" id="cd02163">
    <property type="entry name" value="PPAT"/>
    <property type="match status" value="1"/>
</dbReference>
<organism evidence="11 12">
    <name type="scientific">Pseudonocardia kongjuensis</name>
    <dbReference type="NCBI Taxonomy" id="102227"/>
    <lineage>
        <taxon>Bacteria</taxon>
        <taxon>Bacillati</taxon>
        <taxon>Actinomycetota</taxon>
        <taxon>Actinomycetes</taxon>
        <taxon>Pseudonocardiales</taxon>
        <taxon>Pseudonocardiaceae</taxon>
        <taxon>Pseudonocardia</taxon>
    </lineage>
</organism>
<proteinExistence type="inferred from homology"/>
<dbReference type="NCBIfam" id="TIGR01510">
    <property type="entry name" value="coaD_prev_kdtB"/>
    <property type="match status" value="1"/>
</dbReference>
<accession>A0ABP4J0Z1</accession>
<comment type="subunit">
    <text evidence="9">Homohexamer.</text>
</comment>